<reference evidence="2 3" key="1">
    <citation type="submission" date="2024-09" db="EMBL/GenBank/DDBJ databases">
        <authorList>
            <person name="Sun Q."/>
            <person name="Mori K."/>
        </authorList>
    </citation>
    <scope>NUCLEOTIDE SEQUENCE [LARGE SCALE GENOMIC DNA]</scope>
    <source>
        <strain evidence="2 3">CGMCC 1.15906</strain>
    </source>
</reference>
<dbReference type="EMBL" id="JBHLTC010000036">
    <property type="protein sequence ID" value="MFC0627765.1"/>
    <property type="molecule type" value="Genomic_DNA"/>
</dbReference>
<protein>
    <recommendedName>
        <fullName evidence="4">DUF3137 domain-containing protein</fullName>
    </recommendedName>
</protein>
<feature type="transmembrane region" description="Helical" evidence="1">
    <location>
        <begin position="6"/>
        <end position="31"/>
    </location>
</feature>
<dbReference type="RefSeq" id="WP_380052901.1">
    <property type="nucleotide sequence ID" value="NZ_JBHLTC010000036.1"/>
</dbReference>
<evidence type="ECO:0000313" key="3">
    <source>
        <dbReference type="Proteomes" id="UP001589890"/>
    </source>
</evidence>
<evidence type="ECO:0000256" key="1">
    <source>
        <dbReference type="SAM" id="Phobius"/>
    </source>
</evidence>
<keyword evidence="1" id="KW-1133">Transmembrane helix</keyword>
<organism evidence="2 3">
    <name type="scientific">Kribbella deserti</name>
    <dbReference type="NCBI Taxonomy" id="1926257"/>
    <lineage>
        <taxon>Bacteria</taxon>
        <taxon>Bacillati</taxon>
        <taxon>Actinomycetota</taxon>
        <taxon>Actinomycetes</taxon>
        <taxon>Propionibacteriales</taxon>
        <taxon>Kribbellaceae</taxon>
        <taxon>Kribbella</taxon>
    </lineage>
</organism>
<keyword evidence="1" id="KW-0812">Transmembrane</keyword>
<dbReference type="Proteomes" id="UP001589890">
    <property type="component" value="Unassembled WGS sequence"/>
</dbReference>
<evidence type="ECO:0008006" key="4">
    <source>
        <dbReference type="Google" id="ProtNLM"/>
    </source>
</evidence>
<evidence type="ECO:0000313" key="2">
    <source>
        <dbReference type="EMBL" id="MFC0627765.1"/>
    </source>
</evidence>
<keyword evidence="3" id="KW-1185">Reference proteome</keyword>
<keyword evidence="1" id="KW-0472">Membrane</keyword>
<proteinExistence type="predicted"/>
<accession>A0ABV6QSZ4</accession>
<gene>
    <name evidence="2" type="ORF">ACFFGN_27070</name>
</gene>
<comment type="caution">
    <text evidence="2">The sequence shown here is derived from an EMBL/GenBank/DDBJ whole genome shotgun (WGS) entry which is preliminary data.</text>
</comment>
<name>A0ABV6QSZ4_9ACTN</name>
<sequence length="230" mass="25876">MAVLVMVGLVLLVVLPLIVSGVLYAVAVVVYKRRRRAFEARRAEALRQFGWSYVAPDPWLAELASIAFPGNGQPVSMATGWFNGRPVAVMDYEYSMQTADGRGNVSSSTQACHVVAVQLPVALPWLRLTEESRLGRIRPRDLQLESPAFNDAFRVETPDDRYASAILHPRMMELMLDNTWFDWQLAGPTLMSWNLNHWEAPETAARLSVLTRIADLLPPFVLRDYGHRLA</sequence>